<evidence type="ECO:0000256" key="3">
    <source>
        <dbReference type="SAM" id="MobiDB-lite"/>
    </source>
</evidence>
<dbReference type="Gene3D" id="1.10.287.110">
    <property type="entry name" value="DnaJ domain"/>
    <property type="match status" value="1"/>
</dbReference>
<feature type="region of interest" description="Disordered" evidence="3">
    <location>
        <begin position="59"/>
        <end position="110"/>
    </location>
</feature>
<proteinExistence type="predicted"/>
<dbReference type="PROSITE" id="PS50076">
    <property type="entry name" value="DNAJ_2"/>
    <property type="match status" value="1"/>
</dbReference>
<feature type="domain" description="J" evidence="5">
    <location>
        <begin position="4"/>
        <end position="61"/>
    </location>
</feature>
<evidence type="ECO:0000259" key="5">
    <source>
        <dbReference type="PROSITE" id="PS50076"/>
    </source>
</evidence>
<dbReference type="InterPro" id="IPR036869">
    <property type="entry name" value="J_dom_sf"/>
</dbReference>
<keyword evidence="2 4" id="KW-0472">Membrane</keyword>
<keyword evidence="4" id="KW-0812">Transmembrane</keyword>
<evidence type="ECO:0000313" key="7">
    <source>
        <dbReference type="Proteomes" id="UP001597229"/>
    </source>
</evidence>
<dbReference type="RefSeq" id="WP_367918468.1">
    <property type="nucleotide sequence ID" value="NZ_BAABAC010000013.1"/>
</dbReference>
<comment type="caution">
    <text evidence="6">The sequence shown here is derived from an EMBL/GenBank/DDBJ whole genome shotgun (WGS) entry which is preliminary data.</text>
</comment>
<feature type="compositionally biased region" description="Low complexity" evidence="3">
    <location>
        <begin position="95"/>
        <end position="104"/>
    </location>
</feature>
<name>A0ABW3W0C9_9ACTN</name>
<keyword evidence="4" id="KW-1133">Transmembrane helix</keyword>
<feature type="transmembrane region" description="Helical" evidence="4">
    <location>
        <begin position="114"/>
        <end position="135"/>
    </location>
</feature>
<dbReference type="PANTHER" id="PTHR37042:SF4">
    <property type="entry name" value="OUTER MEMBRANE PROTEIN RV1973"/>
    <property type="match status" value="1"/>
</dbReference>
<feature type="compositionally biased region" description="Basic and acidic residues" evidence="3">
    <location>
        <begin position="59"/>
        <end position="68"/>
    </location>
</feature>
<gene>
    <name evidence="6" type="ORF">ACFQ3F_08930</name>
</gene>
<keyword evidence="7" id="KW-1185">Reference proteome</keyword>
<dbReference type="Proteomes" id="UP001597229">
    <property type="component" value="Unassembled WGS sequence"/>
</dbReference>
<evidence type="ECO:0000256" key="2">
    <source>
        <dbReference type="ARBA" id="ARBA00023136"/>
    </source>
</evidence>
<dbReference type="EMBL" id="JBHTLX010000012">
    <property type="protein sequence ID" value="MFD1247913.1"/>
    <property type="molecule type" value="Genomic_DNA"/>
</dbReference>
<reference evidence="7" key="1">
    <citation type="journal article" date="2019" name="Int. J. Syst. Evol. Microbiol.">
        <title>The Global Catalogue of Microorganisms (GCM) 10K type strain sequencing project: providing services to taxonomists for standard genome sequencing and annotation.</title>
        <authorList>
            <consortium name="The Broad Institute Genomics Platform"/>
            <consortium name="The Broad Institute Genome Sequencing Center for Infectious Disease"/>
            <person name="Wu L."/>
            <person name="Ma J."/>
        </authorList>
    </citation>
    <scope>NUCLEOTIDE SEQUENCE [LARGE SCALE GENOMIC DNA]</scope>
    <source>
        <strain evidence="7">CCUG 52478</strain>
    </source>
</reference>
<dbReference type="PANTHER" id="PTHR37042">
    <property type="entry name" value="OUTER MEMBRANE PROTEIN RV1973"/>
    <property type="match status" value="1"/>
</dbReference>
<accession>A0ABW3W0C9</accession>
<evidence type="ECO:0000256" key="4">
    <source>
        <dbReference type="SAM" id="Phobius"/>
    </source>
</evidence>
<dbReference type="InterPro" id="IPR001623">
    <property type="entry name" value="DnaJ_domain"/>
</dbReference>
<evidence type="ECO:0000313" key="6">
    <source>
        <dbReference type="EMBL" id="MFD1247913.1"/>
    </source>
</evidence>
<protein>
    <submittedName>
        <fullName evidence="6">J domain-containing protein</fullName>
    </submittedName>
</protein>
<feature type="compositionally biased region" description="Acidic residues" evidence="3">
    <location>
        <begin position="80"/>
        <end position="94"/>
    </location>
</feature>
<dbReference type="SUPFAM" id="SSF46565">
    <property type="entry name" value="Chaperone J-domain"/>
    <property type="match status" value="1"/>
</dbReference>
<sequence>MTANLYDLLNVGESASTDEIRAAWKDAIADLDPTAPRFRAFSDAASVLLDGERRASYDAELAAERAAEEPEPTVASEPEAASEPEEPEEPEEPVAEPAPTDAAPRPAPSGPPGWALGAAAVGALAAVVLAVVLYVQPGGKLFSGDSPKDVAGRNAAAERDTVAAEGAAERMVAPVFSYGYQTMTGDLQRVTGYLTPKLAAKQTRIWPELTDGAQKQQLTVQASSEGAALTRLSKDGKVASVVVFIRQDSTRKGGAQSSLHMWATLTLLRSPGADQGWLLNDICVDAGCA</sequence>
<evidence type="ECO:0000256" key="1">
    <source>
        <dbReference type="ARBA" id="ARBA00004370"/>
    </source>
</evidence>
<comment type="subcellular location">
    <subcellularLocation>
        <location evidence="1">Membrane</location>
    </subcellularLocation>
</comment>
<organism evidence="6 7">
    <name type="scientific">Nocardioides ginsengisoli</name>
    <dbReference type="NCBI Taxonomy" id="363868"/>
    <lineage>
        <taxon>Bacteria</taxon>
        <taxon>Bacillati</taxon>
        <taxon>Actinomycetota</taxon>
        <taxon>Actinomycetes</taxon>
        <taxon>Propionibacteriales</taxon>
        <taxon>Nocardioidaceae</taxon>
        <taxon>Nocardioides</taxon>
    </lineage>
</organism>